<dbReference type="GO" id="GO:0003677">
    <property type="term" value="F:DNA binding"/>
    <property type="evidence" value="ECO:0007669"/>
    <property type="project" value="UniProtKB-KW"/>
</dbReference>
<evidence type="ECO:0000256" key="3">
    <source>
        <dbReference type="ARBA" id="ARBA00023163"/>
    </source>
</evidence>
<gene>
    <name evidence="5" type="ORF">P7H43_01070</name>
</gene>
<dbReference type="AlphaFoldDB" id="A0AAW8TT37"/>
<sequence length="134" mass="15459">MNLRDTSKLLYQLKLANQKMTTLFEQDTGFSITRYELMLFLRESGPCSQTVLQTQLQIDSAAVTRHLKILEEEQYVTRERNQDNQREVFVKVTEKAKSALAHCEAEHESAQANPFPLSETEERTLLALLTKLVK</sequence>
<name>A0AAW8TT37_9ENTE</name>
<comment type="caution">
    <text evidence="5">The sequence shown here is derived from an EMBL/GenBank/DDBJ whole genome shotgun (WGS) entry which is preliminary data.</text>
</comment>
<dbReference type="PANTHER" id="PTHR42756:SF1">
    <property type="entry name" value="TRANSCRIPTIONAL REPRESSOR OF EMRAB OPERON"/>
    <property type="match status" value="1"/>
</dbReference>
<evidence type="ECO:0000256" key="2">
    <source>
        <dbReference type="ARBA" id="ARBA00023125"/>
    </source>
</evidence>
<dbReference type="InterPro" id="IPR000835">
    <property type="entry name" value="HTH_MarR-typ"/>
</dbReference>
<protein>
    <submittedName>
        <fullName evidence="5">MarR family transcriptional regulator</fullName>
    </submittedName>
</protein>
<dbReference type="Pfam" id="PF01047">
    <property type="entry name" value="MarR"/>
    <property type="match status" value="1"/>
</dbReference>
<dbReference type="RefSeq" id="WP_311834845.1">
    <property type="nucleotide sequence ID" value="NZ_JARQBJ010000001.1"/>
</dbReference>
<evidence type="ECO:0000313" key="5">
    <source>
        <dbReference type="EMBL" id="MDT2809083.1"/>
    </source>
</evidence>
<dbReference type="PROSITE" id="PS50995">
    <property type="entry name" value="HTH_MARR_2"/>
    <property type="match status" value="1"/>
</dbReference>
<dbReference type="InterPro" id="IPR011991">
    <property type="entry name" value="ArsR-like_HTH"/>
</dbReference>
<organism evidence="5 6">
    <name type="scientific">Enterococcus asini</name>
    <dbReference type="NCBI Taxonomy" id="57732"/>
    <lineage>
        <taxon>Bacteria</taxon>
        <taxon>Bacillati</taxon>
        <taxon>Bacillota</taxon>
        <taxon>Bacilli</taxon>
        <taxon>Lactobacillales</taxon>
        <taxon>Enterococcaceae</taxon>
        <taxon>Enterococcus</taxon>
    </lineage>
</organism>
<dbReference type="GO" id="GO:0003700">
    <property type="term" value="F:DNA-binding transcription factor activity"/>
    <property type="evidence" value="ECO:0007669"/>
    <property type="project" value="InterPro"/>
</dbReference>
<keyword evidence="3" id="KW-0804">Transcription</keyword>
<evidence type="ECO:0000259" key="4">
    <source>
        <dbReference type="PROSITE" id="PS50995"/>
    </source>
</evidence>
<dbReference type="SMART" id="SM00347">
    <property type="entry name" value="HTH_MARR"/>
    <property type="match status" value="1"/>
</dbReference>
<dbReference type="PANTHER" id="PTHR42756">
    <property type="entry name" value="TRANSCRIPTIONAL REGULATOR, MARR"/>
    <property type="match status" value="1"/>
</dbReference>
<dbReference type="Proteomes" id="UP001256711">
    <property type="component" value="Unassembled WGS sequence"/>
</dbReference>
<dbReference type="EMBL" id="JARQBJ010000001">
    <property type="protein sequence ID" value="MDT2809083.1"/>
    <property type="molecule type" value="Genomic_DNA"/>
</dbReference>
<keyword evidence="2" id="KW-0238">DNA-binding</keyword>
<dbReference type="InterPro" id="IPR036388">
    <property type="entry name" value="WH-like_DNA-bd_sf"/>
</dbReference>
<dbReference type="CDD" id="cd00090">
    <property type="entry name" value="HTH_ARSR"/>
    <property type="match status" value="1"/>
</dbReference>
<reference evidence="5" key="1">
    <citation type="submission" date="2023-03" db="EMBL/GenBank/DDBJ databases">
        <authorList>
            <person name="Shen W."/>
            <person name="Cai J."/>
        </authorList>
    </citation>
    <scope>NUCLEOTIDE SEQUENCE</scope>
    <source>
        <strain evidence="5">B226-2</strain>
    </source>
</reference>
<proteinExistence type="predicted"/>
<dbReference type="Gene3D" id="1.10.10.10">
    <property type="entry name" value="Winged helix-like DNA-binding domain superfamily/Winged helix DNA-binding domain"/>
    <property type="match status" value="1"/>
</dbReference>
<feature type="domain" description="HTH marR-type" evidence="4">
    <location>
        <begin position="6"/>
        <end position="134"/>
    </location>
</feature>
<evidence type="ECO:0000313" key="6">
    <source>
        <dbReference type="Proteomes" id="UP001256711"/>
    </source>
</evidence>
<dbReference type="SUPFAM" id="SSF46785">
    <property type="entry name" value="Winged helix' DNA-binding domain"/>
    <property type="match status" value="1"/>
</dbReference>
<evidence type="ECO:0000256" key="1">
    <source>
        <dbReference type="ARBA" id="ARBA00023015"/>
    </source>
</evidence>
<dbReference type="InterPro" id="IPR036390">
    <property type="entry name" value="WH_DNA-bd_sf"/>
</dbReference>
<accession>A0AAW8TT37</accession>
<keyword evidence="1" id="KW-0805">Transcription regulation</keyword>